<feature type="signal peptide" evidence="1">
    <location>
        <begin position="1"/>
        <end position="24"/>
    </location>
</feature>
<dbReference type="GeneID" id="83596015"/>
<keyword evidence="3" id="KW-1185">Reference proteome</keyword>
<dbReference type="Gene3D" id="1.20.1290.10">
    <property type="entry name" value="AhpD-like"/>
    <property type="match status" value="1"/>
</dbReference>
<dbReference type="SUPFAM" id="SSF69118">
    <property type="entry name" value="AhpD-like"/>
    <property type="match status" value="1"/>
</dbReference>
<sequence length="214" mass="23668">MKTILGRLMCISGISLVLLSPAFSQSPPTPGEPPRFPQITVEQLPSDARPLAEEIIAISSVGLGGPYNVMLRSPVFADRMKRLLDYLRFNTSLPTRLNEFAILIQGRLWRSQVEWYAHYPLALKAGLSQQVADDLKAGIRPRNMKPDEEVVYDVSMEMVNNHQISDALFQKSKAILGEQQLVDLVAVSGTYVTVAMLLALGQEMPPPGKPLPFP</sequence>
<feature type="chain" id="PRO_5041467642" evidence="1">
    <location>
        <begin position="25"/>
        <end position="214"/>
    </location>
</feature>
<reference evidence="2" key="1">
    <citation type="submission" date="2023-04" db="EMBL/GenBank/DDBJ databases">
        <title>Genome Encyclopedia of Bacteria and Archaea VI: Functional Genomics of Type Strains.</title>
        <authorList>
            <person name="Whitman W."/>
        </authorList>
    </citation>
    <scope>NUCLEOTIDE SEQUENCE</scope>
    <source>
        <strain evidence="2">Enz.4-51</strain>
    </source>
</reference>
<dbReference type="AlphaFoldDB" id="A0AA43M9V9"/>
<accession>A0AA43M9V9</accession>
<gene>
    <name evidence="2" type="ORF">M2127_001127</name>
</gene>
<evidence type="ECO:0000313" key="2">
    <source>
        <dbReference type="EMBL" id="MDH6503823.1"/>
    </source>
</evidence>
<dbReference type="RefSeq" id="WP_076023957.1">
    <property type="nucleotide sequence ID" value="NZ_JAQFIK010000004.1"/>
</dbReference>
<proteinExistence type="predicted"/>
<dbReference type="Proteomes" id="UP001161160">
    <property type="component" value="Unassembled WGS sequence"/>
</dbReference>
<name>A0AA43M9V9_9BURK</name>
<organism evidence="2 3">
    <name type="scientific">Polynucleobacter sphagniphilus</name>
    <dbReference type="NCBI Taxonomy" id="1743169"/>
    <lineage>
        <taxon>Bacteria</taxon>
        <taxon>Pseudomonadati</taxon>
        <taxon>Pseudomonadota</taxon>
        <taxon>Betaproteobacteria</taxon>
        <taxon>Burkholderiales</taxon>
        <taxon>Burkholderiaceae</taxon>
        <taxon>Polynucleobacter</taxon>
    </lineage>
</organism>
<comment type="caution">
    <text evidence="2">The sequence shown here is derived from an EMBL/GenBank/DDBJ whole genome shotgun (WGS) entry which is preliminary data.</text>
</comment>
<dbReference type="PANTHER" id="PTHR34846:SF11">
    <property type="entry name" value="4-CARBOXYMUCONOLACTONE DECARBOXYLASE FAMILY PROTEIN (AFU_ORTHOLOGUE AFUA_6G11590)"/>
    <property type="match status" value="1"/>
</dbReference>
<evidence type="ECO:0000256" key="1">
    <source>
        <dbReference type="SAM" id="SignalP"/>
    </source>
</evidence>
<dbReference type="EMBL" id="JARXYA010000005">
    <property type="protein sequence ID" value="MDH6503823.1"/>
    <property type="molecule type" value="Genomic_DNA"/>
</dbReference>
<evidence type="ECO:0000313" key="3">
    <source>
        <dbReference type="Proteomes" id="UP001161160"/>
    </source>
</evidence>
<keyword evidence="1" id="KW-0732">Signal</keyword>
<dbReference type="PANTHER" id="PTHR34846">
    <property type="entry name" value="4-CARBOXYMUCONOLACTONE DECARBOXYLASE FAMILY PROTEIN (AFU_ORTHOLOGUE AFUA_6G11590)"/>
    <property type="match status" value="1"/>
</dbReference>
<protein>
    <submittedName>
        <fullName evidence="2">4-carboxymuconolactone decarboxylase</fullName>
        <ecNumber evidence="2">4.1.1.44</ecNumber>
    </submittedName>
</protein>
<dbReference type="EC" id="4.1.1.44" evidence="2"/>
<dbReference type="InterPro" id="IPR029032">
    <property type="entry name" value="AhpD-like"/>
</dbReference>
<dbReference type="GO" id="GO:0047575">
    <property type="term" value="F:4-carboxymuconolactone decarboxylase activity"/>
    <property type="evidence" value="ECO:0007669"/>
    <property type="project" value="UniProtKB-EC"/>
</dbReference>
<keyword evidence="2" id="KW-0456">Lyase</keyword>